<evidence type="ECO:0000313" key="2">
    <source>
        <dbReference type="Proteomes" id="UP000054018"/>
    </source>
</evidence>
<reference evidence="1 2" key="1">
    <citation type="submission" date="2014-04" db="EMBL/GenBank/DDBJ databases">
        <authorList>
            <consortium name="DOE Joint Genome Institute"/>
            <person name="Kuo A."/>
            <person name="Kohler A."/>
            <person name="Costa M.D."/>
            <person name="Nagy L.G."/>
            <person name="Floudas D."/>
            <person name="Copeland A."/>
            <person name="Barry K.W."/>
            <person name="Cichocki N."/>
            <person name="Veneault-Fourrey C."/>
            <person name="LaButti K."/>
            <person name="Lindquist E.A."/>
            <person name="Lipzen A."/>
            <person name="Lundell T."/>
            <person name="Morin E."/>
            <person name="Murat C."/>
            <person name="Sun H."/>
            <person name="Tunlid A."/>
            <person name="Henrissat B."/>
            <person name="Grigoriev I.V."/>
            <person name="Hibbett D.S."/>
            <person name="Martin F."/>
            <person name="Nordberg H.P."/>
            <person name="Cantor M.N."/>
            <person name="Hua S.X."/>
        </authorList>
    </citation>
    <scope>NUCLEOTIDE SEQUENCE [LARGE SCALE GENOMIC DNA]</scope>
    <source>
        <strain evidence="1 2">441</strain>
    </source>
</reference>
<dbReference type="InterPro" id="IPR011009">
    <property type="entry name" value="Kinase-like_dom_sf"/>
</dbReference>
<protein>
    <submittedName>
        <fullName evidence="1">Unplaced genomic scaffold scaffold_39, whole genome shotgun sequence</fullName>
    </submittedName>
</protein>
<sequence length="113" mass="12616">MQDRGLTSFGECLHIVPPGPIRMPDAYRWTLLEGTTCCLLTNALCFEEDLTSFKKSRCIYHANINKENFLLDSNGNVCIIDFRHVGVLPQAFQTLTFFNIGNAFAASVGRKLG</sequence>
<dbReference type="STRING" id="765257.A0A0C9ZCN8"/>
<dbReference type="Proteomes" id="UP000054018">
    <property type="component" value="Unassembled WGS sequence"/>
</dbReference>
<evidence type="ECO:0000313" key="1">
    <source>
        <dbReference type="EMBL" id="KIK23709.1"/>
    </source>
</evidence>
<dbReference type="EMBL" id="KN833723">
    <property type="protein sequence ID" value="KIK23709.1"/>
    <property type="molecule type" value="Genomic_DNA"/>
</dbReference>
<accession>A0A0C9ZCN8</accession>
<keyword evidence="2" id="KW-1185">Reference proteome</keyword>
<name>A0A0C9ZCN8_9AGAM</name>
<dbReference type="HOGENOM" id="CLU_2134540_0_0_1"/>
<dbReference type="Gene3D" id="1.10.510.10">
    <property type="entry name" value="Transferase(Phosphotransferase) domain 1"/>
    <property type="match status" value="1"/>
</dbReference>
<reference evidence="2" key="2">
    <citation type="submission" date="2015-01" db="EMBL/GenBank/DDBJ databases">
        <title>Evolutionary Origins and Diversification of the Mycorrhizal Mutualists.</title>
        <authorList>
            <consortium name="DOE Joint Genome Institute"/>
            <consortium name="Mycorrhizal Genomics Consortium"/>
            <person name="Kohler A."/>
            <person name="Kuo A."/>
            <person name="Nagy L.G."/>
            <person name="Floudas D."/>
            <person name="Copeland A."/>
            <person name="Barry K.W."/>
            <person name="Cichocki N."/>
            <person name="Veneault-Fourrey C."/>
            <person name="LaButti K."/>
            <person name="Lindquist E.A."/>
            <person name="Lipzen A."/>
            <person name="Lundell T."/>
            <person name="Morin E."/>
            <person name="Murat C."/>
            <person name="Riley R."/>
            <person name="Ohm R."/>
            <person name="Sun H."/>
            <person name="Tunlid A."/>
            <person name="Henrissat B."/>
            <person name="Grigoriev I.V."/>
            <person name="Hibbett D.S."/>
            <person name="Martin F."/>
        </authorList>
    </citation>
    <scope>NUCLEOTIDE SEQUENCE [LARGE SCALE GENOMIC DNA]</scope>
    <source>
        <strain evidence="2">441</strain>
    </source>
</reference>
<dbReference type="AlphaFoldDB" id="A0A0C9ZCN8"/>
<organism evidence="1 2">
    <name type="scientific">Pisolithus microcarpus 441</name>
    <dbReference type="NCBI Taxonomy" id="765257"/>
    <lineage>
        <taxon>Eukaryota</taxon>
        <taxon>Fungi</taxon>
        <taxon>Dikarya</taxon>
        <taxon>Basidiomycota</taxon>
        <taxon>Agaricomycotina</taxon>
        <taxon>Agaricomycetes</taxon>
        <taxon>Agaricomycetidae</taxon>
        <taxon>Boletales</taxon>
        <taxon>Sclerodermatineae</taxon>
        <taxon>Pisolithaceae</taxon>
        <taxon>Pisolithus</taxon>
    </lineage>
</organism>
<dbReference type="OrthoDB" id="2623379at2759"/>
<proteinExistence type="predicted"/>
<dbReference type="SUPFAM" id="SSF56112">
    <property type="entry name" value="Protein kinase-like (PK-like)"/>
    <property type="match status" value="1"/>
</dbReference>
<gene>
    <name evidence="1" type="ORF">PISMIDRAFT_678940</name>
</gene>